<accession>A0AC35TWR2</accession>
<proteinExistence type="predicted"/>
<protein>
    <submittedName>
        <fullName evidence="2">Neur_chan_memb domain-containing protein</fullName>
    </submittedName>
</protein>
<organism evidence="1 2">
    <name type="scientific">Rhabditophanes sp. KR3021</name>
    <dbReference type="NCBI Taxonomy" id="114890"/>
    <lineage>
        <taxon>Eukaryota</taxon>
        <taxon>Metazoa</taxon>
        <taxon>Ecdysozoa</taxon>
        <taxon>Nematoda</taxon>
        <taxon>Chromadorea</taxon>
        <taxon>Rhabditida</taxon>
        <taxon>Tylenchina</taxon>
        <taxon>Panagrolaimomorpha</taxon>
        <taxon>Strongyloidoidea</taxon>
        <taxon>Alloionematidae</taxon>
        <taxon>Rhabditophanes</taxon>
    </lineage>
</organism>
<name>A0AC35TWR2_9BILA</name>
<evidence type="ECO:0000313" key="1">
    <source>
        <dbReference type="Proteomes" id="UP000095286"/>
    </source>
</evidence>
<evidence type="ECO:0000313" key="2">
    <source>
        <dbReference type="WBParaSite" id="RSKR_0000494100.1"/>
    </source>
</evidence>
<dbReference type="WBParaSite" id="RSKR_0000494100.1">
    <property type="protein sequence ID" value="RSKR_0000494100.1"/>
    <property type="gene ID" value="RSKR_0000494100"/>
</dbReference>
<sequence length="106" mass="11965">MPMSSIIRHRTVRKVHMIDCNNNGYQTETTLCICDEDFTVLIFTIFVSIGIVAACLATPECELYWNLFRTPIIEEMTPAKGSPVIVQELKDISSITDYKGCMLTVD</sequence>
<dbReference type="Proteomes" id="UP000095286">
    <property type="component" value="Unplaced"/>
</dbReference>
<reference evidence="2" key="1">
    <citation type="submission" date="2016-11" db="UniProtKB">
        <authorList>
            <consortium name="WormBaseParasite"/>
        </authorList>
    </citation>
    <scope>IDENTIFICATION</scope>
    <source>
        <strain evidence="2">KR3021</strain>
    </source>
</reference>